<feature type="compositionally biased region" description="Low complexity" evidence="1">
    <location>
        <begin position="79"/>
        <end position="100"/>
    </location>
</feature>
<dbReference type="GeneID" id="70296884"/>
<name>A0A9P8CRU2_9HYPO</name>
<evidence type="ECO:0000313" key="3">
    <source>
        <dbReference type="EMBL" id="KAG9255091.1"/>
    </source>
</evidence>
<evidence type="ECO:0000256" key="1">
    <source>
        <dbReference type="SAM" id="MobiDB-lite"/>
    </source>
</evidence>
<keyword evidence="2" id="KW-1133">Transmembrane helix</keyword>
<dbReference type="EMBL" id="MU251252">
    <property type="protein sequence ID" value="KAG9255091.1"/>
    <property type="molecule type" value="Genomic_DNA"/>
</dbReference>
<gene>
    <name evidence="3" type="ORF">F5Z01DRAFT_686326</name>
</gene>
<comment type="caution">
    <text evidence="3">The sequence shown here is derived from an EMBL/GenBank/DDBJ whole genome shotgun (WGS) entry which is preliminary data.</text>
</comment>
<evidence type="ECO:0000313" key="4">
    <source>
        <dbReference type="Proteomes" id="UP000887229"/>
    </source>
</evidence>
<feature type="region of interest" description="Disordered" evidence="1">
    <location>
        <begin position="73"/>
        <end position="108"/>
    </location>
</feature>
<feature type="region of interest" description="Disordered" evidence="1">
    <location>
        <begin position="1"/>
        <end position="22"/>
    </location>
</feature>
<feature type="transmembrane region" description="Helical" evidence="2">
    <location>
        <begin position="116"/>
        <end position="135"/>
    </location>
</feature>
<dbReference type="OrthoDB" id="5421765at2759"/>
<sequence length="415" mass="44891">MALIHRNPVAEPQIDDLPTNTIDPNLVPTITSTTTSPDIAAPAAAQPTVLATSQTLETSLALSPSSVDSAITGIPLGHSSTISPTSTPTSRSTHETSSPSATEAGGTVSPAEAGGIAVGAAVGGAILAVLVLLAFPRLRRHRRDRTEASPLFAEEEKKNIPRVDSVLDHLPQGFADETFRQKLGKLSTDIKNFVDSFFNEAHLQLDASTEASLQTLAGPPVTASSWSAAFLNDKTRRCVIRLLIAQLLFKSIHPQNDTDVNLLPHQLLAAYQIFQKGPQNSKRERGFGSDIPSRKTLLVLWRQISSHLFPAELRIEQNHAEVGKIAYALAPLHPDTHGSFHRILESLVQDAGQLGLELFADAHEWEPIWTQSHNNVNGAMVVFPGVQLSRRSTGGEQHHDDMEIKVTLTSCIVEY</sequence>
<dbReference type="Proteomes" id="UP000887229">
    <property type="component" value="Unassembled WGS sequence"/>
</dbReference>
<accession>A0A9P8CRU2</accession>
<keyword evidence="4" id="KW-1185">Reference proteome</keyword>
<reference evidence="3" key="1">
    <citation type="journal article" date="2021" name="IMA Fungus">
        <title>Genomic characterization of three marine fungi, including Emericellopsis atlantica sp. nov. with signatures of a generalist lifestyle and marine biomass degradation.</title>
        <authorList>
            <person name="Hagestad O.C."/>
            <person name="Hou L."/>
            <person name="Andersen J.H."/>
            <person name="Hansen E.H."/>
            <person name="Altermark B."/>
            <person name="Li C."/>
            <person name="Kuhnert E."/>
            <person name="Cox R.J."/>
            <person name="Crous P.W."/>
            <person name="Spatafora J.W."/>
            <person name="Lail K."/>
            <person name="Amirebrahimi M."/>
            <person name="Lipzen A."/>
            <person name="Pangilinan J."/>
            <person name="Andreopoulos W."/>
            <person name="Hayes R.D."/>
            <person name="Ng V."/>
            <person name="Grigoriev I.V."/>
            <person name="Jackson S.A."/>
            <person name="Sutton T.D.S."/>
            <person name="Dobson A.D.W."/>
            <person name="Rama T."/>
        </authorList>
    </citation>
    <scope>NUCLEOTIDE SEQUENCE</scope>
    <source>
        <strain evidence="3">TS7</strain>
    </source>
</reference>
<keyword evidence="2" id="KW-0472">Membrane</keyword>
<organism evidence="3 4">
    <name type="scientific">Emericellopsis atlantica</name>
    <dbReference type="NCBI Taxonomy" id="2614577"/>
    <lineage>
        <taxon>Eukaryota</taxon>
        <taxon>Fungi</taxon>
        <taxon>Dikarya</taxon>
        <taxon>Ascomycota</taxon>
        <taxon>Pezizomycotina</taxon>
        <taxon>Sordariomycetes</taxon>
        <taxon>Hypocreomycetidae</taxon>
        <taxon>Hypocreales</taxon>
        <taxon>Bionectriaceae</taxon>
        <taxon>Emericellopsis</taxon>
    </lineage>
</organism>
<dbReference type="RefSeq" id="XP_046119015.1">
    <property type="nucleotide sequence ID" value="XM_046265981.1"/>
</dbReference>
<proteinExistence type="predicted"/>
<dbReference type="AlphaFoldDB" id="A0A9P8CRU2"/>
<keyword evidence="2" id="KW-0812">Transmembrane</keyword>
<evidence type="ECO:0000256" key="2">
    <source>
        <dbReference type="SAM" id="Phobius"/>
    </source>
</evidence>
<protein>
    <submittedName>
        <fullName evidence="3">Uncharacterized protein</fullName>
    </submittedName>
</protein>